<evidence type="ECO:0000256" key="5">
    <source>
        <dbReference type="ARBA" id="ARBA00022970"/>
    </source>
</evidence>
<organism evidence="10 11">
    <name type="scientific">Paracidovorax citrulli (strain AAC00-1)</name>
    <name type="common">Acidovorax citrulli</name>
    <dbReference type="NCBI Taxonomy" id="397945"/>
    <lineage>
        <taxon>Bacteria</taxon>
        <taxon>Pseudomonadati</taxon>
        <taxon>Pseudomonadota</taxon>
        <taxon>Betaproteobacteria</taxon>
        <taxon>Burkholderiales</taxon>
        <taxon>Comamonadaceae</taxon>
        <taxon>Paracidovorax</taxon>
    </lineage>
</organism>
<dbReference type="Proteomes" id="UP000002596">
    <property type="component" value="Chromosome"/>
</dbReference>
<dbReference type="PANTHER" id="PTHR11795:SF447">
    <property type="entry name" value="ABC TRANSPORTER PERMEASE PROTEIN"/>
    <property type="match status" value="1"/>
</dbReference>
<dbReference type="CDD" id="cd06582">
    <property type="entry name" value="TM_PBP1_LivH_like"/>
    <property type="match status" value="1"/>
</dbReference>
<evidence type="ECO:0000313" key="11">
    <source>
        <dbReference type="Proteomes" id="UP000002596"/>
    </source>
</evidence>
<comment type="subcellular location">
    <subcellularLocation>
        <location evidence="1">Cell membrane</location>
        <topology evidence="1">Multi-pass membrane protein</topology>
    </subcellularLocation>
</comment>
<feature type="transmembrane region" description="Helical" evidence="9">
    <location>
        <begin position="224"/>
        <end position="247"/>
    </location>
</feature>
<dbReference type="Pfam" id="PF02653">
    <property type="entry name" value="BPD_transp_2"/>
    <property type="match status" value="1"/>
</dbReference>
<feature type="transmembrane region" description="Helical" evidence="9">
    <location>
        <begin position="259"/>
        <end position="276"/>
    </location>
</feature>
<feature type="transmembrane region" description="Helical" evidence="9">
    <location>
        <begin position="190"/>
        <end position="212"/>
    </location>
</feature>
<dbReference type="InterPro" id="IPR052157">
    <property type="entry name" value="BCAA_transport_permease"/>
</dbReference>
<dbReference type="eggNOG" id="COG0559">
    <property type="taxonomic scope" value="Bacteria"/>
</dbReference>
<name>A1TTS7_PARC0</name>
<reference evidence="10 11" key="1">
    <citation type="submission" date="2006-12" db="EMBL/GenBank/DDBJ databases">
        <title>Complete sequence of Acidovorax avenae subsp. citrulli AAC00-1.</title>
        <authorList>
            <consortium name="US DOE Joint Genome Institute"/>
            <person name="Copeland A."/>
            <person name="Lucas S."/>
            <person name="Lapidus A."/>
            <person name="Barry K."/>
            <person name="Detter J.C."/>
            <person name="Glavina del Rio T."/>
            <person name="Dalin E."/>
            <person name="Tice H."/>
            <person name="Pitluck S."/>
            <person name="Kiss H."/>
            <person name="Brettin T."/>
            <person name="Bruce D."/>
            <person name="Han C."/>
            <person name="Tapia R."/>
            <person name="Gilna P."/>
            <person name="Schmutz J."/>
            <person name="Larimer F."/>
            <person name="Land M."/>
            <person name="Hauser L."/>
            <person name="Kyrpides N."/>
            <person name="Kim E."/>
            <person name="Stahl D."/>
            <person name="Richardson P."/>
        </authorList>
    </citation>
    <scope>NUCLEOTIDE SEQUENCE [LARGE SCALE GENOMIC DNA]</scope>
    <source>
        <strain evidence="10 11">AAC00-1</strain>
    </source>
</reference>
<dbReference type="HOGENOM" id="CLU_039929_2_2_4"/>
<feature type="transmembrane region" description="Helical" evidence="9">
    <location>
        <begin position="139"/>
        <end position="158"/>
    </location>
</feature>
<keyword evidence="3" id="KW-1003">Cell membrane</keyword>
<gene>
    <name evidence="10" type="ordered locus">Aave_3820</name>
</gene>
<proteinExistence type="inferred from homology"/>
<feature type="transmembrane region" description="Helical" evidence="9">
    <location>
        <begin position="62"/>
        <end position="80"/>
    </location>
</feature>
<dbReference type="AlphaFoldDB" id="A1TTS7"/>
<evidence type="ECO:0000313" key="10">
    <source>
        <dbReference type="EMBL" id="ABM34365.1"/>
    </source>
</evidence>
<dbReference type="KEGG" id="aav:Aave_3820"/>
<keyword evidence="4 9" id="KW-0812">Transmembrane</keyword>
<evidence type="ECO:0000256" key="3">
    <source>
        <dbReference type="ARBA" id="ARBA00022475"/>
    </source>
</evidence>
<dbReference type="GeneID" id="79788828"/>
<feature type="transmembrane region" description="Helical" evidence="9">
    <location>
        <begin position="37"/>
        <end position="56"/>
    </location>
</feature>
<keyword evidence="5" id="KW-0029">Amino-acid transport</keyword>
<dbReference type="GO" id="GO:0022857">
    <property type="term" value="F:transmembrane transporter activity"/>
    <property type="evidence" value="ECO:0007669"/>
    <property type="project" value="InterPro"/>
</dbReference>
<evidence type="ECO:0000256" key="4">
    <source>
        <dbReference type="ARBA" id="ARBA00022692"/>
    </source>
</evidence>
<dbReference type="InterPro" id="IPR001851">
    <property type="entry name" value="ABC_transp_permease"/>
</dbReference>
<keyword evidence="2" id="KW-0813">Transport</keyword>
<feature type="transmembrane region" description="Helical" evidence="9">
    <location>
        <begin position="6"/>
        <end position="30"/>
    </location>
</feature>
<evidence type="ECO:0000256" key="9">
    <source>
        <dbReference type="SAM" id="Phobius"/>
    </source>
</evidence>
<evidence type="ECO:0000256" key="8">
    <source>
        <dbReference type="ARBA" id="ARBA00037998"/>
    </source>
</evidence>
<dbReference type="PANTHER" id="PTHR11795">
    <property type="entry name" value="BRANCHED-CHAIN AMINO ACID TRANSPORT SYSTEM PERMEASE PROTEIN LIVH"/>
    <property type="match status" value="1"/>
</dbReference>
<dbReference type="STRING" id="397945.Aave_3820"/>
<evidence type="ECO:0000256" key="2">
    <source>
        <dbReference type="ARBA" id="ARBA00022448"/>
    </source>
</evidence>
<keyword evidence="6 9" id="KW-1133">Transmembrane helix</keyword>
<evidence type="ECO:0000256" key="1">
    <source>
        <dbReference type="ARBA" id="ARBA00004651"/>
    </source>
</evidence>
<dbReference type="EMBL" id="CP000512">
    <property type="protein sequence ID" value="ABM34365.1"/>
    <property type="molecule type" value="Genomic_DNA"/>
</dbReference>
<sequence>MSEGIALLLNVLSQVAVLALVALGLAIVFGMMDIVNLAHGEFVTLGAFTLAVLQGAGGAQAYWLALVIAPIVGAVAGLALEASVIRFLYHRTLDTLLATYAVSLIIQKLLEIGFGKHPQMVYTPLAGSVSVLGASYPSYRLFVIVASIVVIAACALAFTRTRFGLHLRAVIQNPSMSSALGIDTRHMNRLAFACGAALAAFAGVLVAPLVSVESHLGMAYLGKAFFVIVVGGIGSVLGAVTGSVLIGSTETLLNYHIDPSMASAVVLLLAIVVIRLRPRGLVPGFSAAHQLLGKG</sequence>
<evidence type="ECO:0000256" key="7">
    <source>
        <dbReference type="ARBA" id="ARBA00023136"/>
    </source>
</evidence>
<dbReference type="RefSeq" id="WP_011796852.1">
    <property type="nucleotide sequence ID" value="NC_008752.1"/>
</dbReference>
<evidence type="ECO:0000256" key="6">
    <source>
        <dbReference type="ARBA" id="ARBA00022989"/>
    </source>
</evidence>
<dbReference type="GO" id="GO:0006865">
    <property type="term" value="P:amino acid transport"/>
    <property type="evidence" value="ECO:0007669"/>
    <property type="project" value="UniProtKB-KW"/>
</dbReference>
<accession>A1TTS7</accession>
<keyword evidence="7 9" id="KW-0472">Membrane</keyword>
<comment type="similarity">
    <text evidence="8">Belongs to the binding-protein-dependent transport system permease family. LivHM subfamily.</text>
</comment>
<protein>
    <submittedName>
        <fullName evidence="10">Amino acid/amide ABC transporter membrane protein 1, HAAT family</fullName>
    </submittedName>
</protein>
<dbReference type="GO" id="GO:0005886">
    <property type="term" value="C:plasma membrane"/>
    <property type="evidence" value="ECO:0007669"/>
    <property type="project" value="UniProtKB-SubCell"/>
</dbReference>